<dbReference type="GO" id="GO:0016324">
    <property type="term" value="C:apical plasma membrane"/>
    <property type="evidence" value="ECO:0007669"/>
    <property type="project" value="UniProtKB-SubCell"/>
</dbReference>
<keyword evidence="6 8" id="KW-1133">Transmembrane helix</keyword>
<accession>A0A816AMU9</accession>
<name>A0A816AMU9_ADIRI</name>
<dbReference type="PANTHER" id="PTHR10010:SF46">
    <property type="entry name" value="SODIUM-DEPENDENT PHOSPHATE TRANSPORT PROTEIN 2B"/>
    <property type="match status" value="1"/>
</dbReference>
<dbReference type="GO" id="GO:0005436">
    <property type="term" value="F:sodium:phosphate symporter activity"/>
    <property type="evidence" value="ECO:0007669"/>
    <property type="project" value="InterPro"/>
</dbReference>
<feature type="transmembrane region" description="Helical" evidence="8">
    <location>
        <begin position="278"/>
        <end position="300"/>
    </location>
</feature>
<evidence type="ECO:0000256" key="7">
    <source>
        <dbReference type="ARBA" id="ARBA00023136"/>
    </source>
</evidence>
<dbReference type="InterPro" id="IPR028994">
    <property type="entry name" value="Integrin_alpha_N"/>
</dbReference>
<dbReference type="Proteomes" id="UP000663828">
    <property type="component" value="Unassembled WGS sequence"/>
</dbReference>
<evidence type="ECO:0000256" key="3">
    <source>
        <dbReference type="ARBA" id="ARBA00022475"/>
    </source>
</evidence>
<comment type="subcellular location">
    <subcellularLocation>
        <location evidence="1">Apical cell membrane</location>
        <topology evidence="1">Multi-pass membrane protein</topology>
    </subcellularLocation>
</comment>
<dbReference type="PANTHER" id="PTHR10010">
    <property type="entry name" value="SOLUTE CARRIER FAMILY 34 SODIUM PHOSPHATE , MEMBER 2-RELATED"/>
    <property type="match status" value="1"/>
</dbReference>
<evidence type="ECO:0000313" key="10">
    <source>
        <dbReference type="Proteomes" id="UP000663828"/>
    </source>
</evidence>
<dbReference type="InterPro" id="IPR013517">
    <property type="entry name" value="FG-GAP"/>
</dbReference>
<dbReference type="Pfam" id="PF13517">
    <property type="entry name" value="FG-GAP_3"/>
    <property type="match status" value="1"/>
</dbReference>
<evidence type="ECO:0000256" key="5">
    <source>
        <dbReference type="ARBA" id="ARBA00022729"/>
    </source>
</evidence>
<keyword evidence="7 8" id="KW-0472">Membrane</keyword>
<protein>
    <submittedName>
        <fullName evidence="9">Uncharacterized protein</fullName>
    </submittedName>
</protein>
<comment type="caution">
    <text evidence="9">The sequence shown here is derived from an EMBL/GenBank/DDBJ whole genome shotgun (WGS) entry which is preliminary data.</text>
</comment>
<evidence type="ECO:0000256" key="1">
    <source>
        <dbReference type="ARBA" id="ARBA00004424"/>
    </source>
</evidence>
<feature type="transmembrane region" description="Helical" evidence="8">
    <location>
        <begin position="166"/>
        <end position="186"/>
    </location>
</feature>
<feature type="transmembrane region" description="Helical" evidence="8">
    <location>
        <begin position="467"/>
        <end position="492"/>
    </location>
</feature>
<sequence>MWNKSNKVFNAEDALNATKNDEETKWKDMNRNQQIKFVIILIAKLLGLLSLLYFFVCSLDLMSSAFRLIGGKITGQVFSEGSILSNPIAGLMLGLLATVLVQSSSTSTSIVVAMVSSSILPVQRAIPIVMGANIGTSVTNTLVALTQSGNREEFSRAFAGATVHDMFNWLTVLVLLPLEIASGMLYRLTGAITNSIDLQRNPNSNPEFLTVITKPLTETIIRLDKKAIQNVALGIADPDISLVKRYCSFKNESDNGTYVLVPNEYCPFLFAKVTWPDWVLGLVLLIISTVLLCLCLLFLVKILQSLLKGTVKTVIYKVVNSNFPGIFKHFTPYLAMLVGCVLTILVQSSSIFTSTLTPLVGLNIITVERVYPFTLGSNIGTTITGIMAALTAVSTKELKNSLQIALCHTFFNVFGILIWFPIPFMRLPIPLAKKLGKTTAQYRWFAIVYIVSSFFIIPTIVCALSLAGWYVFGGVLGPIVLLIIIVVIINVLQTYRPTWLPSGLRSWSWLPRPLRTLGWYDEHLFGKQCCCFCCRKLKASPETTDERCKQRSYSTQRCGQGGFHALDDYNDGNSPIFIKMADFNSDKILNLIVITDQSYRATHTVDYTPSIIIADDFNNDKILDLAVTSQTDGAASIVLGIDDGSFRSGTSLYVGSYPTCIISTAMERRASQWPIRKGTADFNVDAKIDFAVTYHSSSNVSLLLVNENGTLRDEVSIALDTQPVSFITTDLNSDNKAELLFVNQKNNSLSIYAGYGNGAFYKWTIFTSSRSVTAVVVADFEKDGRIDLTITSSGRNVLSVMFRDDNEAFSVQLNRTVGRYPSAITAVDLGKDIKLDLVVINRSDNTMRVWMNYGGHNFFIQNKVLNRNHT</sequence>
<evidence type="ECO:0000256" key="8">
    <source>
        <dbReference type="SAM" id="Phobius"/>
    </source>
</evidence>
<evidence type="ECO:0000313" key="9">
    <source>
        <dbReference type="EMBL" id="CAF1599629.1"/>
    </source>
</evidence>
<evidence type="ECO:0000256" key="4">
    <source>
        <dbReference type="ARBA" id="ARBA00022692"/>
    </source>
</evidence>
<organism evidence="9 10">
    <name type="scientific">Adineta ricciae</name>
    <name type="common">Rotifer</name>
    <dbReference type="NCBI Taxonomy" id="249248"/>
    <lineage>
        <taxon>Eukaryota</taxon>
        <taxon>Metazoa</taxon>
        <taxon>Spiralia</taxon>
        <taxon>Gnathifera</taxon>
        <taxon>Rotifera</taxon>
        <taxon>Eurotatoria</taxon>
        <taxon>Bdelloidea</taxon>
        <taxon>Adinetida</taxon>
        <taxon>Adinetidae</taxon>
        <taxon>Adineta</taxon>
    </lineage>
</organism>
<keyword evidence="3" id="KW-1003">Cell membrane</keyword>
<feature type="transmembrane region" description="Helical" evidence="8">
    <location>
        <begin position="442"/>
        <end position="461"/>
    </location>
</feature>
<keyword evidence="4 8" id="KW-0812">Transmembrane</keyword>
<dbReference type="Pfam" id="PF02690">
    <property type="entry name" value="Na_Pi_cotrans"/>
    <property type="match status" value="2"/>
</dbReference>
<evidence type="ECO:0000256" key="6">
    <source>
        <dbReference type="ARBA" id="ARBA00022989"/>
    </source>
</evidence>
<feature type="transmembrane region" description="Helical" evidence="8">
    <location>
        <begin position="35"/>
        <end position="56"/>
    </location>
</feature>
<keyword evidence="5" id="KW-0732">Signal</keyword>
<reference evidence="9" key="1">
    <citation type="submission" date="2021-02" db="EMBL/GenBank/DDBJ databases">
        <authorList>
            <person name="Nowell W R."/>
        </authorList>
    </citation>
    <scope>NUCLEOTIDE SEQUENCE</scope>
</reference>
<comment type="similarity">
    <text evidence="2">Belongs to the SLC34A transporter family.</text>
</comment>
<dbReference type="NCBIfam" id="TIGR01013">
    <property type="entry name" value="2a58"/>
    <property type="match status" value="1"/>
</dbReference>
<feature type="transmembrane region" description="Helical" evidence="8">
    <location>
        <begin position="333"/>
        <end position="358"/>
    </location>
</feature>
<dbReference type="AlphaFoldDB" id="A0A816AMU9"/>
<dbReference type="EMBL" id="CAJNOR010006611">
    <property type="protein sequence ID" value="CAF1599629.1"/>
    <property type="molecule type" value="Genomic_DNA"/>
</dbReference>
<evidence type="ECO:0000256" key="2">
    <source>
        <dbReference type="ARBA" id="ARBA00005808"/>
    </source>
</evidence>
<feature type="transmembrane region" description="Helical" evidence="8">
    <location>
        <begin position="88"/>
        <end position="113"/>
    </location>
</feature>
<keyword evidence="10" id="KW-1185">Reference proteome</keyword>
<feature type="transmembrane region" description="Helical" evidence="8">
    <location>
        <begin position="370"/>
        <end position="390"/>
    </location>
</feature>
<proteinExistence type="inferred from homology"/>
<dbReference type="GO" id="GO:0044341">
    <property type="term" value="P:sodium-dependent phosphate transport"/>
    <property type="evidence" value="ECO:0007669"/>
    <property type="project" value="InterPro"/>
</dbReference>
<gene>
    <name evidence="9" type="ORF">XAT740_LOCUS47539</name>
</gene>
<dbReference type="NCBIfam" id="NF037997">
    <property type="entry name" value="Na_Pi_symport"/>
    <property type="match status" value="1"/>
</dbReference>
<feature type="transmembrane region" description="Helical" evidence="8">
    <location>
        <begin position="402"/>
        <end position="422"/>
    </location>
</feature>
<dbReference type="InterPro" id="IPR003841">
    <property type="entry name" value="Na/Pi_transpt"/>
</dbReference>
<dbReference type="SUPFAM" id="SSF69318">
    <property type="entry name" value="Integrin alpha N-terminal domain"/>
    <property type="match status" value="1"/>
</dbReference>